<evidence type="ECO:0000313" key="2">
    <source>
        <dbReference type="Proteomes" id="UP000886845"/>
    </source>
</evidence>
<proteinExistence type="predicted"/>
<sequence length="139" mass="15310">MTDPAPQPTDPAEEDELLDLRYLGQWQIACSGADLLDLLNCDEGVGPDLYARLGLTPHTDDSLGFDWVEFDEIDEGAYYALDFPEGTDFADFSVAQALRLEEISEKCFNDLPTGDEDDPCDGDCDHCPQDCIGKIPVTD</sequence>
<dbReference type="Proteomes" id="UP000886845">
    <property type="component" value="Unassembled WGS sequence"/>
</dbReference>
<organism evidence="1 2">
    <name type="scientific">Candidatus Spyradenecus faecavium</name>
    <dbReference type="NCBI Taxonomy" id="2840947"/>
    <lineage>
        <taxon>Bacteria</taxon>
        <taxon>Pseudomonadati</taxon>
        <taxon>Lentisphaerota</taxon>
        <taxon>Lentisphaeria</taxon>
        <taxon>Lentisphaerales</taxon>
        <taxon>Lentisphaeraceae</taxon>
        <taxon>Lentisphaeraceae incertae sedis</taxon>
        <taxon>Candidatus Spyradenecus</taxon>
    </lineage>
</organism>
<gene>
    <name evidence="1" type="ORF">IAC79_08130</name>
</gene>
<name>A0A9D1T3T5_9BACT</name>
<dbReference type="AlphaFoldDB" id="A0A9D1T3T5"/>
<reference evidence="1" key="1">
    <citation type="submission" date="2020-10" db="EMBL/GenBank/DDBJ databases">
        <authorList>
            <person name="Gilroy R."/>
        </authorList>
    </citation>
    <scope>NUCLEOTIDE SEQUENCE</scope>
    <source>
        <strain evidence="1">35461</strain>
    </source>
</reference>
<protein>
    <submittedName>
        <fullName evidence="1">Uncharacterized protein</fullName>
    </submittedName>
</protein>
<comment type="caution">
    <text evidence="1">The sequence shown here is derived from an EMBL/GenBank/DDBJ whole genome shotgun (WGS) entry which is preliminary data.</text>
</comment>
<reference evidence="1" key="2">
    <citation type="journal article" date="2021" name="PeerJ">
        <title>Extensive microbial diversity within the chicken gut microbiome revealed by metagenomics and culture.</title>
        <authorList>
            <person name="Gilroy R."/>
            <person name="Ravi A."/>
            <person name="Getino M."/>
            <person name="Pursley I."/>
            <person name="Horton D.L."/>
            <person name="Alikhan N.F."/>
            <person name="Baker D."/>
            <person name="Gharbi K."/>
            <person name="Hall N."/>
            <person name="Watson M."/>
            <person name="Adriaenssens E.M."/>
            <person name="Foster-Nyarko E."/>
            <person name="Jarju S."/>
            <person name="Secka A."/>
            <person name="Antonio M."/>
            <person name="Oren A."/>
            <person name="Chaudhuri R.R."/>
            <person name="La Ragione R."/>
            <person name="Hildebrand F."/>
            <person name="Pallen M.J."/>
        </authorList>
    </citation>
    <scope>NUCLEOTIDE SEQUENCE</scope>
    <source>
        <strain evidence="1">35461</strain>
    </source>
</reference>
<accession>A0A9D1T3T5</accession>
<dbReference type="EMBL" id="DVOR01000254">
    <property type="protein sequence ID" value="HIV10064.1"/>
    <property type="molecule type" value="Genomic_DNA"/>
</dbReference>
<evidence type="ECO:0000313" key="1">
    <source>
        <dbReference type="EMBL" id="HIV10064.1"/>
    </source>
</evidence>